<feature type="transmembrane region" description="Helical" evidence="5">
    <location>
        <begin position="91"/>
        <end position="115"/>
    </location>
</feature>
<dbReference type="CDD" id="cd07042">
    <property type="entry name" value="STAS_SulP_like_sulfate_transporter"/>
    <property type="match status" value="1"/>
</dbReference>
<dbReference type="EMBL" id="CAJNOI010000355">
    <property type="protein sequence ID" value="CAF1254611.1"/>
    <property type="molecule type" value="Genomic_DNA"/>
</dbReference>
<dbReference type="EMBL" id="CAJNOI010000264">
    <property type="protein sequence ID" value="CAF1216397.1"/>
    <property type="molecule type" value="Genomic_DNA"/>
</dbReference>
<evidence type="ECO:0000259" key="6">
    <source>
        <dbReference type="PROSITE" id="PS50801"/>
    </source>
</evidence>
<dbReference type="Pfam" id="PF00916">
    <property type="entry name" value="Sulfate_transp"/>
    <property type="match status" value="1"/>
</dbReference>
<evidence type="ECO:0000313" key="11">
    <source>
        <dbReference type="Proteomes" id="UP000663832"/>
    </source>
</evidence>
<reference evidence="10" key="1">
    <citation type="submission" date="2021-02" db="EMBL/GenBank/DDBJ databases">
        <authorList>
            <person name="Nowell W R."/>
        </authorList>
    </citation>
    <scope>NUCLEOTIDE SEQUENCE</scope>
</reference>
<proteinExistence type="predicted"/>
<dbReference type="GO" id="GO:0055085">
    <property type="term" value="P:transmembrane transport"/>
    <property type="evidence" value="ECO:0007669"/>
    <property type="project" value="InterPro"/>
</dbReference>
<comment type="caution">
    <text evidence="10">The sequence shown here is derived from an EMBL/GenBank/DDBJ whole genome shotgun (WGS) entry which is preliminary data.</text>
</comment>
<evidence type="ECO:0000256" key="1">
    <source>
        <dbReference type="ARBA" id="ARBA00004141"/>
    </source>
</evidence>
<keyword evidence="3 5" id="KW-1133">Transmembrane helix</keyword>
<feature type="transmembrane region" description="Helical" evidence="5">
    <location>
        <begin position="301"/>
        <end position="322"/>
    </location>
</feature>
<evidence type="ECO:0000256" key="4">
    <source>
        <dbReference type="ARBA" id="ARBA00023136"/>
    </source>
</evidence>
<feature type="transmembrane region" description="Helical" evidence="5">
    <location>
        <begin position="222"/>
        <end position="246"/>
    </location>
</feature>
<dbReference type="Pfam" id="PF01740">
    <property type="entry name" value="STAS"/>
    <property type="match status" value="1"/>
</dbReference>
<dbReference type="SUPFAM" id="SSF52091">
    <property type="entry name" value="SpoIIaa-like"/>
    <property type="match status" value="1"/>
</dbReference>
<feature type="transmembrane region" description="Helical" evidence="5">
    <location>
        <begin position="190"/>
        <end position="210"/>
    </location>
</feature>
<dbReference type="InterPro" id="IPR002645">
    <property type="entry name" value="STAS_dom"/>
</dbReference>
<feature type="transmembrane region" description="Helical" evidence="5">
    <location>
        <begin position="59"/>
        <end position="79"/>
    </location>
</feature>
<dbReference type="InterPro" id="IPR036513">
    <property type="entry name" value="STAS_dom_sf"/>
</dbReference>
<feature type="transmembrane region" description="Helical" evidence="5">
    <location>
        <begin position="266"/>
        <end position="289"/>
    </location>
</feature>
<dbReference type="OrthoDB" id="288203at2759"/>
<feature type="transmembrane region" description="Helical" evidence="5">
    <location>
        <begin position="474"/>
        <end position="498"/>
    </location>
</feature>
<feature type="transmembrane region" description="Helical" evidence="5">
    <location>
        <begin position="352"/>
        <end position="371"/>
    </location>
</feature>
<keyword evidence="2 5" id="KW-0812">Transmembrane</keyword>
<evidence type="ECO:0000313" key="10">
    <source>
        <dbReference type="EMBL" id="CAF1541983.1"/>
    </source>
</evidence>
<feature type="domain" description="STAS" evidence="6">
    <location>
        <begin position="541"/>
        <end position="674"/>
    </location>
</feature>
<feature type="transmembrane region" description="Helical" evidence="5">
    <location>
        <begin position="121"/>
        <end position="140"/>
    </location>
</feature>
<feature type="transmembrane region" description="Helical" evidence="5">
    <location>
        <begin position="430"/>
        <end position="462"/>
    </location>
</feature>
<keyword evidence="4 5" id="KW-0472">Membrane</keyword>
<gene>
    <name evidence="7" type="ORF">BJG266_LOCUS27731</name>
    <name evidence="8" type="ORF">BJG266_LOCUS29783</name>
    <name evidence="9" type="ORF">QVE165_LOCUS30833</name>
    <name evidence="10" type="ORF">QVE165_LOCUS46395</name>
</gene>
<dbReference type="InterPro" id="IPR011547">
    <property type="entry name" value="SLC26A/SulP_dom"/>
</dbReference>
<dbReference type="AlphaFoldDB" id="A0A815W6M3"/>
<feature type="transmembrane region" description="Helical" evidence="5">
    <location>
        <begin position="391"/>
        <end position="410"/>
    </location>
</feature>
<comment type="subcellular location">
    <subcellularLocation>
        <location evidence="1">Membrane</location>
        <topology evidence="1">Multi-pass membrane protein</topology>
    </subcellularLocation>
</comment>
<evidence type="ECO:0000313" key="9">
    <source>
        <dbReference type="EMBL" id="CAF1293527.1"/>
    </source>
</evidence>
<dbReference type="Proteomes" id="UP000663832">
    <property type="component" value="Unassembled WGS sequence"/>
</dbReference>
<dbReference type="PANTHER" id="PTHR11814">
    <property type="entry name" value="SULFATE TRANSPORTER"/>
    <property type="match status" value="1"/>
</dbReference>
<evidence type="ECO:0000256" key="3">
    <source>
        <dbReference type="ARBA" id="ARBA00022989"/>
    </source>
</evidence>
<dbReference type="EMBL" id="CAJNOM010000259">
    <property type="protein sequence ID" value="CAF1293527.1"/>
    <property type="molecule type" value="Genomic_DNA"/>
</dbReference>
<dbReference type="Proteomes" id="UP000663877">
    <property type="component" value="Unassembled WGS sequence"/>
</dbReference>
<evidence type="ECO:0000313" key="8">
    <source>
        <dbReference type="EMBL" id="CAF1254611.1"/>
    </source>
</evidence>
<dbReference type="NCBIfam" id="TIGR00815">
    <property type="entry name" value="sulP"/>
    <property type="match status" value="1"/>
</dbReference>
<sequence>MSLIINNDDEDEFVEKQILNQLSQENYAPVRLRSFINHYGTVRPRISTINRLRNHFNKFFNTLNCLYIINVLFDRIPIIRCLKEYNLRKNLFADIMSGMTVAIMHIPQGMAYGMLTTLPPIHGLYVSFFPVLLYMIFGTCPHLSIGTIAVISLMTAQAISGTPLQSFNIINNQSYVASNIYDEIVINEKVGIATTLAFLVGLIQLILSFLRLGFLTVYLTEPFISGFTTGVAIHVFSAQLPFIFGIKSPRGIQGAFKLPRFYFKLIGSIIQNINWISTVIAFTSIIVLFTAKQLNDRYKSIIRVVIPSELILIIIGTLISHFTQIHTFHGVSVVGPIKQGLPSPTPPPLQQISYLIMPAATIAMVSLCISISMGKMFSRKHNYKVSSNQELLAYGISNVVSSFFQCYPSSGALTRSIVQEGSGCKTQLVGGFSCIVLGIVIVALTPLFYSLPMGCLAAIVIVNMKGLLFQIKDFFFYYRISFLECILWIVTFMTVILFEVDIGLYAGLCTSFLINTIRTQKPHFVVLGQIDDTEIYKNAKLFPVAHQYDNIKILRFDESLYACNSPFFKRKFYELIGIQLRQEPLISYKKQNLNKIENIKYNYVILDCSPFNFIDTVGVKLLIEIYNDLKKRNIQLYLSECRYGVRRTLELMNFYEKTAPNIIYITTHYAVMSIRTESDTNLPKVTIATQV</sequence>
<protein>
    <recommendedName>
        <fullName evidence="6">STAS domain-containing protein</fullName>
    </recommendedName>
</protein>
<dbReference type="EMBL" id="CAJNOM010000687">
    <property type="protein sequence ID" value="CAF1541983.1"/>
    <property type="molecule type" value="Genomic_DNA"/>
</dbReference>
<evidence type="ECO:0000256" key="2">
    <source>
        <dbReference type="ARBA" id="ARBA00022692"/>
    </source>
</evidence>
<evidence type="ECO:0000313" key="7">
    <source>
        <dbReference type="EMBL" id="CAF1216397.1"/>
    </source>
</evidence>
<dbReference type="GO" id="GO:0016020">
    <property type="term" value="C:membrane"/>
    <property type="evidence" value="ECO:0007669"/>
    <property type="project" value="UniProtKB-SubCell"/>
</dbReference>
<organism evidence="10 11">
    <name type="scientific">Adineta steineri</name>
    <dbReference type="NCBI Taxonomy" id="433720"/>
    <lineage>
        <taxon>Eukaryota</taxon>
        <taxon>Metazoa</taxon>
        <taxon>Spiralia</taxon>
        <taxon>Gnathifera</taxon>
        <taxon>Rotifera</taxon>
        <taxon>Eurotatoria</taxon>
        <taxon>Bdelloidea</taxon>
        <taxon>Adinetida</taxon>
        <taxon>Adinetidae</taxon>
        <taxon>Adineta</taxon>
    </lineage>
</organism>
<dbReference type="Gene3D" id="3.30.750.24">
    <property type="entry name" value="STAS domain"/>
    <property type="match status" value="1"/>
</dbReference>
<keyword evidence="11" id="KW-1185">Reference proteome</keyword>
<evidence type="ECO:0000256" key="5">
    <source>
        <dbReference type="SAM" id="Phobius"/>
    </source>
</evidence>
<accession>A0A815W6M3</accession>
<dbReference type="InterPro" id="IPR001902">
    <property type="entry name" value="SLC26A/SulP_fam"/>
</dbReference>
<name>A0A815W6M3_9BILA</name>
<dbReference type="PROSITE" id="PS50801">
    <property type="entry name" value="STAS"/>
    <property type="match status" value="1"/>
</dbReference>